<accession>A0ABZ0I7L4</accession>
<sequence length="310" mass="33852">MKTASLVLSALLTCIAPLAAAETSLLFIGNSFTFGWGSSVRYYRSDSVRDLNGEGTGGVPALFKSFADQMGLQYRVSLETVGGSDIQFHLDNKLPLISSEPWDQVVMHGYSTLDPQNPGNPDALVSQVAKMAAVLRDKQQDVAIYLTATWPRADQVYLPERRWSGQSVQRMASDIRKGYDLAADASGADAVNGVGEAWIRAMQSGIADSNPYNGIELNKVDLWTYDHYHASSYGYYLEALVVFGNLTGVDPRALGANECSGFELGMSPRQIQMLQQAAFDQLLSDGRMKPQTPKQDQSRFAARCASVIDD</sequence>
<dbReference type="RefSeq" id="WP_407349447.1">
    <property type="nucleotide sequence ID" value="NZ_CP136864.1"/>
</dbReference>
<reference evidence="2 3" key="1">
    <citation type="submission" date="2023-10" db="EMBL/GenBank/DDBJ databases">
        <title>Two novel species belonging to the OM43/NOR5 clade.</title>
        <authorList>
            <person name="Park M."/>
        </authorList>
    </citation>
    <scope>NUCLEOTIDE SEQUENCE [LARGE SCALE GENOMIC DNA]</scope>
    <source>
        <strain evidence="2 3">IMCC43200</strain>
    </source>
</reference>
<keyword evidence="1" id="KW-0732">Signal</keyword>
<feature type="signal peptide" evidence="1">
    <location>
        <begin position="1"/>
        <end position="20"/>
    </location>
</feature>
<keyword evidence="2" id="KW-0378">Hydrolase</keyword>
<dbReference type="EC" id="3.1.-.-" evidence="2"/>
<evidence type="ECO:0000313" key="3">
    <source>
        <dbReference type="Proteomes" id="UP001626537"/>
    </source>
</evidence>
<dbReference type="Gene3D" id="3.40.50.1110">
    <property type="entry name" value="SGNH hydrolase"/>
    <property type="match status" value="1"/>
</dbReference>
<feature type="chain" id="PRO_5046605941" evidence="1">
    <location>
        <begin position="21"/>
        <end position="310"/>
    </location>
</feature>
<keyword evidence="3" id="KW-1185">Reference proteome</keyword>
<dbReference type="SUPFAM" id="SSF52266">
    <property type="entry name" value="SGNH hydrolase"/>
    <property type="match status" value="1"/>
</dbReference>
<gene>
    <name evidence="2" type="ORF">R0135_06500</name>
</gene>
<dbReference type="GO" id="GO:0016787">
    <property type="term" value="F:hydrolase activity"/>
    <property type="evidence" value="ECO:0007669"/>
    <property type="project" value="UniProtKB-KW"/>
</dbReference>
<evidence type="ECO:0000256" key="1">
    <source>
        <dbReference type="SAM" id="SignalP"/>
    </source>
</evidence>
<dbReference type="InterPro" id="IPR036514">
    <property type="entry name" value="SGNH_hydro_sf"/>
</dbReference>
<dbReference type="Proteomes" id="UP001626537">
    <property type="component" value="Chromosome"/>
</dbReference>
<proteinExistence type="predicted"/>
<organism evidence="2 3">
    <name type="scientific">Congregibacter variabilis</name>
    <dbReference type="NCBI Taxonomy" id="3081200"/>
    <lineage>
        <taxon>Bacteria</taxon>
        <taxon>Pseudomonadati</taxon>
        <taxon>Pseudomonadota</taxon>
        <taxon>Gammaproteobacteria</taxon>
        <taxon>Cellvibrionales</taxon>
        <taxon>Halieaceae</taxon>
        <taxon>Congregibacter</taxon>
    </lineage>
</organism>
<name>A0ABZ0I7L4_9GAMM</name>
<protein>
    <submittedName>
        <fullName evidence="2">SGNH/GDSL hydrolase family protein</fullName>
        <ecNumber evidence="2">3.1.-.-</ecNumber>
    </submittedName>
</protein>
<dbReference type="EMBL" id="CP136864">
    <property type="protein sequence ID" value="WOJ94814.1"/>
    <property type="molecule type" value="Genomic_DNA"/>
</dbReference>
<evidence type="ECO:0000313" key="2">
    <source>
        <dbReference type="EMBL" id="WOJ94814.1"/>
    </source>
</evidence>